<sequence>MSREVQSCIPKAALQNDVKVVEVPPANLKRRLVSNPAYDHMINAINLAQRIATSNGYIADVPRRPGLIARREYATVVDSNKINFCPLLLFITDDLTIQPDEMRSRGPSENCGNTSNKPQEAISSKENVRSLLSYSRL</sequence>
<evidence type="ECO:0000313" key="2">
    <source>
        <dbReference type="EMBL" id="KAK6725470.1"/>
    </source>
</evidence>
<evidence type="ECO:0000313" key="3">
    <source>
        <dbReference type="Proteomes" id="UP001303046"/>
    </source>
</evidence>
<name>A0ABR1BHV4_NECAM</name>
<reference evidence="2 3" key="1">
    <citation type="submission" date="2023-08" db="EMBL/GenBank/DDBJ databases">
        <title>A Necator americanus chromosomal reference genome.</title>
        <authorList>
            <person name="Ilik V."/>
            <person name="Petrzelkova K.J."/>
            <person name="Pardy F."/>
            <person name="Fuh T."/>
            <person name="Niatou-Singa F.S."/>
            <person name="Gouil Q."/>
            <person name="Baker L."/>
            <person name="Ritchie M.E."/>
            <person name="Jex A.R."/>
            <person name="Gazzola D."/>
            <person name="Li H."/>
            <person name="Toshio Fujiwara R."/>
            <person name="Zhan B."/>
            <person name="Aroian R.V."/>
            <person name="Pafco B."/>
            <person name="Schwarz E.M."/>
        </authorList>
    </citation>
    <scope>NUCLEOTIDE SEQUENCE [LARGE SCALE GENOMIC DNA]</scope>
    <source>
        <strain evidence="2 3">Aroian</strain>
        <tissue evidence="2">Whole animal</tissue>
    </source>
</reference>
<feature type="compositionally biased region" description="Polar residues" evidence="1">
    <location>
        <begin position="110"/>
        <end position="137"/>
    </location>
</feature>
<evidence type="ECO:0000256" key="1">
    <source>
        <dbReference type="SAM" id="MobiDB-lite"/>
    </source>
</evidence>
<dbReference type="EMBL" id="JAVFWL010000001">
    <property type="protein sequence ID" value="KAK6725470.1"/>
    <property type="molecule type" value="Genomic_DNA"/>
</dbReference>
<proteinExistence type="predicted"/>
<protein>
    <submittedName>
        <fullName evidence="2">Uncharacterized protein</fullName>
    </submittedName>
</protein>
<dbReference type="Proteomes" id="UP001303046">
    <property type="component" value="Unassembled WGS sequence"/>
</dbReference>
<feature type="region of interest" description="Disordered" evidence="1">
    <location>
        <begin position="99"/>
        <end position="137"/>
    </location>
</feature>
<gene>
    <name evidence="2" type="primary">Necator_chrI.g162</name>
    <name evidence="2" type="ORF">RB195_004041</name>
</gene>
<keyword evidence="3" id="KW-1185">Reference proteome</keyword>
<organism evidence="2 3">
    <name type="scientific">Necator americanus</name>
    <name type="common">Human hookworm</name>
    <dbReference type="NCBI Taxonomy" id="51031"/>
    <lineage>
        <taxon>Eukaryota</taxon>
        <taxon>Metazoa</taxon>
        <taxon>Ecdysozoa</taxon>
        <taxon>Nematoda</taxon>
        <taxon>Chromadorea</taxon>
        <taxon>Rhabditida</taxon>
        <taxon>Rhabditina</taxon>
        <taxon>Rhabditomorpha</taxon>
        <taxon>Strongyloidea</taxon>
        <taxon>Ancylostomatidae</taxon>
        <taxon>Bunostominae</taxon>
        <taxon>Necator</taxon>
    </lineage>
</organism>
<comment type="caution">
    <text evidence="2">The sequence shown here is derived from an EMBL/GenBank/DDBJ whole genome shotgun (WGS) entry which is preliminary data.</text>
</comment>
<accession>A0ABR1BHV4</accession>